<proteinExistence type="predicted"/>
<keyword evidence="4" id="KW-0547">Nucleotide-binding</keyword>
<evidence type="ECO:0000256" key="11">
    <source>
        <dbReference type="ARBA" id="ARBA00048304"/>
    </source>
</evidence>
<evidence type="ECO:0000256" key="10">
    <source>
        <dbReference type="ARBA" id="ARBA00044145"/>
    </source>
</evidence>
<evidence type="ECO:0000256" key="3">
    <source>
        <dbReference type="ARBA" id="ARBA00022723"/>
    </source>
</evidence>
<evidence type="ECO:0000313" key="14">
    <source>
        <dbReference type="Proteomes" id="UP000000493"/>
    </source>
</evidence>
<dbReference type="GO" id="GO:0046872">
    <property type="term" value="F:metal ion binding"/>
    <property type="evidence" value="ECO:0007669"/>
    <property type="project" value="UniProtKB-KW"/>
</dbReference>
<comment type="catalytic activity">
    <reaction evidence="11">
        <text>GTP + ATP = 3',3'-cGAMP + 2 diphosphate</text>
        <dbReference type="Rhea" id="RHEA:35647"/>
        <dbReference type="ChEBI" id="CHEBI:30616"/>
        <dbReference type="ChEBI" id="CHEBI:33019"/>
        <dbReference type="ChEBI" id="CHEBI:37565"/>
        <dbReference type="ChEBI" id="CHEBI:71501"/>
    </reaction>
    <physiologicalReaction direction="left-to-right" evidence="11">
        <dbReference type="Rhea" id="RHEA:35648"/>
    </physiologicalReaction>
</comment>
<evidence type="ECO:0000256" key="2">
    <source>
        <dbReference type="ARBA" id="ARBA00022695"/>
    </source>
</evidence>
<dbReference type="GO" id="GO:0005524">
    <property type="term" value="F:ATP binding"/>
    <property type="evidence" value="ECO:0007669"/>
    <property type="project" value="UniProtKB-KW"/>
</dbReference>
<evidence type="ECO:0000256" key="6">
    <source>
        <dbReference type="ARBA" id="ARBA00022842"/>
    </source>
</evidence>
<gene>
    <name evidence="13" type="ordered locus">Runsl_5960</name>
</gene>
<sequence length="347" mass="40699">MANCNNLFQDFDTNLGITDTKRQNMIRSRKDLEERIKKHFREKHNHLTPKFYIQGSYKMKTMIRTGDDDCDMDLGVYFFPKPNETPTTLQKWIKEAVKDATDTPPMHKKKCIRVRYEGENNPARRYHIDIPVYYRDSETTTNSPYLGLKDEGWQQSDPKKFRQWYNDKKDNDNQLTRLVRYLKAWANHKKDVFMPKGVALTVLATNYLRTKSDRDDEALYETLRAIKASLDVYFYCQMPVTPFDNLLAAFDVERRRKFLEALQAFIDDAKKALDNECQYEASQLWQKHLGKRFPDGKKIENSQGAHRNALLQKAEMIATGAYTTPSGVITHLPQQSVRNQTHLFYGD</sequence>
<protein>
    <recommendedName>
        <fullName evidence="10">Cyclic GMP-AMP synthase</fullName>
    </recommendedName>
</protein>
<keyword evidence="7" id="KW-0546">Nucleotide metabolism</keyword>
<evidence type="ECO:0000313" key="13">
    <source>
        <dbReference type="EMBL" id="AEI52096.1"/>
    </source>
</evidence>
<dbReference type="Pfam" id="PF21654">
    <property type="entry name" value="DncV-like_NTFase"/>
    <property type="match status" value="1"/>
</dbReference>
<dbReference type="KEGG" id="rsi:Runsl_5960"/>
<evidence type="ECO:0000256" key="1">
    <source>
        <dbReference type="ARBA" id="ARBA00022679"/>
    </source>
</evidence>
<dbReference type="Proteomes" id="UP000000493">
    <property type="component" value="Plasmid pRUNSL02"/>
</dbReference>
<evidence type="ECO:0000256" key="7">
    <source>
        <dbReference type="ARBA" id="ARBA00023080"/>
    </source>
</evidence>
<dbReference type="InterPro" id="IPR006116">
    <property type="entry name" value="NT_2-5OAS_ClassI-CCAase"/>
</dbReference>
<dbReference type="GO" id="GO:0009117">
    <property type="term" value="P:nucleotide metabolic process"/>
    <property type="evidence" value="ECO:0007669"/>
    <property type="project" value="UniProtKB-KW"/>
</dbReference>
<name>A0A7U3ZRM4_RUNSL</name>
<geneLocation type="plasmid" evidence="13 14">
    <name>pRUNSL02</name>
</geneLocation>
<keyword evidence="1" id="KW-0808">Transferase</keyword>
<dbReference type="EMBL" id="CP002861">
    <property type="protein sequence ID" value="AEI52096.1"/>
    <property type="molecule type" value="Genomic_DNA"/>
</dbReference>
<keyword evidence="6" id="KW-0460">Magnesium</keyword>
<keyword evidence="2" id="KW-0548">Nucleotidyltransferase</keyword>
<evidence type="ECO:0000256" key="4">
    <source>
        <dbReference type="ARBA" id="ARBA00022741"/>
    </source>
</evidence>
<dbReference type="InterPro" id="IPR048445">
    <property type="entry name" value="DncV-like_NTFase"/>
</dbReference>
<keyword evidence="9" id="KW-0342">GTP-binding</keyword>
<evidence type="ECO:0000256" key="5">
    <source>
        <dbReference type="ARBA" id="ARBA00022840"/>
    </source>
</evidence>
<keyword evidence="5" id="KW-0067">ATP-binding</keyword>
<keyword evidence="3" id="KW-0479">Metal-binding</keyword>
<feature type="domain" description="Cyclic GMP-AMP synthase DncV-like nucleotidyltransferase" evidence="12">
    <location>
        <begin position="49"/>
        <end position="133"/>
    </location>
</feature>
<keyword evidence="13" id="KW-0614">Plasmid</keyword>
<dbReference type="GO" id="GO:0140701">
    <property type="term" value="F:3',3'-cyclic GMP-AMP synthase activity"/>
    <property type="evidence" value="ECO:0007669"/>
    <property type="project" value="InterPro"/>
</dbReference>
<dbReference type="GO" id="GO:0051607">
    <property type="term" value="P:defense response to virus"/>
    <property type="evidence" value="ECO:0007669"/>
    <property type="project" value="UniProtKB-KW"/>
</dbReference>
<dbReference type="GO" id="GO:0005525">
    <property type="term" value="F:GTP binding"/>
    <property type="evidence" value="ECO:0007669"/>
    <property type="project" value="UniProtKB-KW"/>
</dbReference>
<dbReference type="AlphaFoldDB" id="A0A7U3ZRM4"/>
<reference evidence="13 14" key="2">
    <citation type="journal article" date="2012" name="Stand. Genomic Sci.">
        <title>Complete genome sequence of the aquatic bacterium Runella slithyformis type strain (LSU 4(T)).</title>
        <authorList>
            <person name="Copeland A."/>
            <person name="Zhang X."/>
            <person name="Misra M."/>
            <person name="Lapidus A."/>
            <person name="Nolan M."/>
            <person name="Lucas S."/>
            <person name="Deshpande S."/>
            <person name="Cheng J.F."/>
            <person name="Tapia R."/>
            <person name="Goodwin L.A."/>
            <person name="Pitluck S."/>
            <person name="Liolios K."/>
            <person name="Pagani I."/>
            <person name="Ivanova N."/>
            <person name="Mikhailova N."/>
            <person name="Pati A."/>
            <person name="Chen A."/>
            <person name="Palaniappan K."/>
            <person name="Land M."/>
            <person name="Hauser L."/>
            <person name="Pan C."/>
            <person name="Jeffries C.D."/>
            <person name="Detter J.C."/>
            <person name="Brambilla E.M."/>
            <person name="Rohde M."/>
            <person name="Djao O.D."/>
            <person name="Goker M."/>
            <person name="Sikorski J."/>
            <person name="Tindall B.J."/>
            <person name="Woyke T."/>
            <person name="Bristow J."/>
            <person name="Eisen J.A."/>
            <person name="Markowitz V."/>
            <person name="Hugenholtz P."/>
            <person name="Kyrpides N.C."/>
            <person name="Klenk H.P."/>
            <person name="Mavromatis K."/>
        </authorList>
    </citation>
    <scope>NUCLEOTIDE SEQUENCE [LARGE SCALE GENOMIC DNA]</scope>
    <source>
        <strain evidence="14">ATCC 29530 / DSM 19594 / LMG 11500 / NCIMB 11436 / LSU 4</strain>
    </source>
</reference>
<dbReference type="InterPro" id="IPR047805">
    <property type="entry name" value="GAMP_synthase"/>
</dbReference>
<dbReference type="NCBIfam" id="NF041078">
    <property type="entry name" value="cGAS"/>
    <property type="match status" value="1"/>
</dbReference>
<reference evidence="14" key="1">
    <citation type="submission" date="2011-06" db="EMBL/GenBank/DDBJ databases">
        <title>The complete genome of plasmid 2 of Runella slithyformis DSM 19594.</title>
        <authorList>
            <consortium name="US DOE Joint Genome Institute (JGI-PGF)"/>
            <person name="Lucas S."/>
            <person name="Han J."/>
            <person name="Lapidus A."/>
            <person name="Bruce D."/>
            <person name="Goodwin L."/>
            <person name="Pitluck S."/>
            <person name="Peters L."/>
            <person name="Kyrpides N."/>
            <person name="Mavromatis K."/>
            <person name="Ivanova N."/>
            <person name="Ovchinnikova G."/>
            <person name="Zhang X."/>
            <person name="Misra M."/>
            <person name="Detter J.C."/>
            <person name="Tapia R."/>
            <person name="Han C."/>
            <person name="Land M."/>
            <person name="Hauser L."/>
            <person name="Markowitz V."/>
            <person name="Cheng J.-F."/>
            <person name="Hugenholtz P."/>
            <person name="Woyke T."/>
            <person name="Wu D."/>
            <person name="Tindall B."/>
            <person name="Faehrich R."/>
            <person name="Brambilla E."/>
            <person name="Klenk H.-P."/>
            <person name="Eisen J.A."/>
        </authorList>
    </citation>
    <scope>NUCLEOTIDE SEQUENCE [LARGE SCALE GENOMIC DNA]</scope>
    <source>
        <strain evidence="14">ATCC 29530 / DSM 19594 / LMG 11500 / NCIMB 11436 / LSU 4</strain>
        <plasmid evidence="14">pRUNSL02</plasmid>
    </source>
</reference>
<evidence type="ECO:0000259" key="12">
    <source>
        <dbReference type="Pfam" id="PF21654"/>
    </source>
</evidence>
<evidence type="ECO:0000256" key="9">
    <source>
        <dbReference type="ARBA" id="ARBA00023134"/>
    </source>
</evidence>
<dbReference type="RefSeq" id="WP_013931277.1">
    <property type="nucleotide sequence ID" value="NC_015704.1"/>
</dbReference>
<keyword evidence="8" id="KW-0051">Antiviral defense</keyword>
<accession>A0A7U3ZRM4</accession>
<organism evidence="13 14">
    <name type="scientific">Runella slithyformis (strain ATCC 29530 / DSM 19594 / LMG 11500 / NCIMB 11436 / LSU 4)</name>
    <dbReference type="NCBI Taxonomy" id="761193"/>
    <lineage>
        <taxon>Bacteria</taxon>
        <taxon>Pseudomonadati</taxon>
        <taxon>Bacteroidota</taxon>
        <taxon>Cytophagia</taxon>
        <taxon>Cytophagales</taxon>
        <taxon>Spirosomataceae</taxon>
        <taxon>Runella</taxon>
    </lineage>
</organism>
<evidence type="ECO:0000256" key="8">
    <source>
        <dbReference type="ARBA" id="ARBA00023118"/>
    </source>
</evidence>
<keyword evidence="14" id="KW-1185">Reference proteome</keyword>
<dbReference type="CDD" id="cd05400">
    <property type="entry name" value="NT_2-5OAS_ClassI-CCAase"/>
    <property type="match status" value="1"/>
</dbReference>